<dbReference type="Gene3D" id="3.30.450.20">
    <property type="entry name" value="PAS domain"/>
    <property type="match status" value="2"/>
</dbReference>
<dbReference type="InterPro" id="IPR000014">
    <property type="entry name" value="PAS"/>
</dbReference>
<dbReference type="InterPro" id="IPR016120">
    <property type="entry name" value="Sig_transdc_His_kin_SpoOB"/>
</dbReference>
<sequence>MDPRHWSVARQAFGLVVVAVVLLVASTVVAAYLQTRDRVRDATAHEVLALARSIAVTPTVLDALGDDNPSPVLQAYTERLRAATGTDFITVMSPGGIRYTHTNPALIGRRFIGHTEQALAGTAFTETYTGTLGPSVRAVAPIEDAGGHVVALVAVGVTIDNVGELTQEQLPPLFIAGAVVLLTGAAVAYALGARLKRQTLGMGQAELLRMFEFYEGVLHAVREGLLIVDGDGRVQLINDEAVRLLGLESPVAGRRLDDLPIPAGLVEAMGRGDTQVDEIQLTREGVLVVSVSPARWNGRVLGSVVTLRDHTDLVSLTDELSQTRSLTESLRSQAHESANRLHSVITMIELGETDRALEFATSELAGVQELTDRVIGQAHEPVVAALLLGKAAEAAERGIRLEFPTDLEVPDGVLPSRDLLTVLGNLIDNAFEATLAFSGERRVGVVAQVVRPMDDERPAELHLRVSNSGAPVPDPERIFRRGWSTKQAPGTGFGLNGVRTGTGRGLGLALVRQAVERNGGSITLHRDEERGETVFDVRLPLPRVVPA</sequence>
<dbReference type="InterPro" id="IPR035965">
    <property type="entry name" value="PAS-like_dom_sf"/>
</dbReference>
<feature type="transmembrane region" description="Helical" evidence="14">
    <location>
        <begin position="173"/>
        <end position="192"/>
    </location>
</feature>
<dbReference type="GO" id="GO:0016301">
    <property type="term" value="F:kinase activity"/>
    <property type="evidence" value="ECO:0007669"/>
    <property type="project" value="UniProtKB-KW"/>
</dbReference>
<comment type="caution">
    <text evidence="17">The sequence shown here is derived from an EMBL/GenBank/DDBJ whole genome shotgun (WGS) entry which is preliminary data.</text>
</comment>
<keyword evidence="10" id="KW-0067">ATP-binding</keyword>
<evidence type="ECO:0000256" key="9">
    <source>
        <dbReference type="ARBA" id="ARBA00022777"/>
    </source>
</evidence>
<comment type="catalytic activity">
    <reaction evidence="1">
        <text>ATP + protein L-histidine = ADP + protein N-phospho-L-histidine.</text>
        <dbReference type="EC" id="2.7.13.3"/>
    </reaction>
</comment>
<protein>
    <recommendedName>
        <fullName evidence="3">histidine kinase</fullName>
        <ecNumber evidence="3">2.7.13.3</ecNumber>
    </recommendedName>
</protein>
<feature type="domain" description="Histidine kinase" evidence="15">
    <location>
        <begin position="419"/>
        <end position="543"/>
    </location>
</feature>
<dbReference type="SUPFAM" id="SSF55890">
    <property type="entry name" value="Sporulation response regulatory protein Spo0B"/>
    <property type="match status" value="1"/>
</dbReference>
<keyword evidence="8" id="KW-0547">Nucleotide-binding</keyword>
<evidence type="ECO:0000256" key="14">
    <source>
        <dbReference type="SAM" id="Phobius"/>
    </source>
</evidence>
<keyword evidence="9 17" id="KW-0418">Kinase</keyword>
<dbReference type="RefSeq" id="WP_214159114.1">
    <property type="nucleotide sequence ID" value="NZ_JAHBAY010000013.1"/>
</dbReference>
<dbReference type="Gene3D" id="3.30.565.10">
    <property type="entry name" value="Histidine kinase-like ATPase, C-terminal domain"/>
    <property type="match status" value="1"/>
</dbReference>
<dbReference type="CDD" id="cd00130">
    <property type="entry name" value="PAS"/>
    <property type="match status" value="1"/>
</dbReference>
<dbReference type="Pfam" id="PF13188">
    <property type="entry name" value="PAS_8"/>
    <property type="match status" value="1"/>
</dbReference>
<evidence type="ECO:0000256" key="4">
    <source>
        <dbReference type="ARBA" id="ARBA00022475"/>
    </source>
</evidence>
<dbReference type="InterPro" id="IPR003594">
    <property type="entry name" value="HATPase_dom"/>
</dbReference>
<dbReference type="EMBL" id="JAHBAY010000013">
    <property type="protein sequence ID" value="MBT0772569.1"/>
    <property type="molecule type" value="Genomic_DNA"/>
</dbReference>
<evidence type="ECO:0000256" key="11">
    <source>
        <dbReference type="ARBA" id="ARBA00022989"/>
    </source>
</evidence>
<comment type="subcellular location">
    <subcellularLocation>
        <location evidence="2">Cell membrane</location>
        <topology evidence="2">Multi-pass membrane protein</topology>
    </subcellularLocation>
</comment>
<name>A0ABS5TR31_9ACTN</name>
<dbReference type="SMART" id="SM00387">
    <property type="entry name" value="HATPase_c"/>
    <property type="match status" value="1"/>
</dbReference>
<feature type="transmembrane region" description="Helical" evidence="14">
    <location>
        <begin position="12"/>
        <end position="33"/>
    </location>
</feature>
<dbReference type="Pfam" id="PF17203">
    <property type="entry name" value="sCache_3_2"/>
    <property type="match status" value="1"/>
</dbReference>
<evidence type="ECO:0000256" key="10">
    <source>
        <dbReference type="ARBA" id="ARBA00022840"/>
    </source>
</evidence>
<evidence type="ECO:0000259" key="16">
    <source>
        <dbReference type="PROSITE" id="PS50112"/>
    </source>
</evidence>
<dbReference type="SUPFAM" id="SSF55874">
    <property type="entry name" value="ATPase domain of HSP90 chaperone/DNA topoisomerase II/histidine kinase"/>
    <property type="match status" value="1"/>
</dbReference>
<dbReference type="SUPFAM" id="SSF103190">
    <property type="entry name" value="Sensory domain-like"/>
    <property type="match status" value="1"/>
</dbReference>
<evidence type="ECO:0000256" key="13">
    <source>
        <dbReference type="ARBA" id="ARBA00023136"/>
    </source>
</evidence>
<evidence type="ECO:0000313" key="18">
    <source>
        <dbReference type="Proteomes" id="UP001197247"/>
    </source>
</evidence>
<dbReference type="PANTHER" id="PTHR43547">
    <property type="entry name" value="TWO-COMPONENT HISTIDINE KINASE"/>
    <property type="match status" value="1"/>
</dbReference>
<dbReference type="InterPro" id="IPR004358">
    <property type="entry name" value="Sig_transdc_His_kin-like_C"/>
</dbReference>
<evidence type="ECO:0000256" key="8">
    <source>
        <dbReference type="ARBA" id="ARBA00022741"/>
    </source>
</evidence>
<dbReference type="PRINTS" id="PR00344">
    <property type="entry name" value="BCTRLSENSOR"/>
</dbReference>
<organism evidence="17 18">
    <name type="scientific">Kineosporia corallincola</name>
    <dbReference type="NCBI Taxonomy" id="2835133"/>
    <lineage>
        <taxon>Bacteria</taxon>
        <taxon>Bacillati</taxon>
        <taxon>Actinomycetota</taxon>
        <taxon>Actinomycetes</taxon>
        <taxon>Kineosporiales</taxon>
        <taxon>Kineosporiaceae</taxon>
        <taxon>Kineosporia</taxon>
    </lineage>
</organism>
<proteinExistence type="predicted"/>
<keyword evidence="6" id="KW-0808">Transferase</keyword>
<reference evidence="17 18" key="1">
    <citation type="submission" date="2021-05" db="EMBL/GenBank/DDBJ databases">
        <title>Kineosporia and Streptomyces sp. nov. two new marine actinobacteria isolated from Coral.</title>
        <authorList>
            <person name="Buangrab K."/>
            <person name="Sutthacheep M."/>
            <person name="Yeemin T."/>
            <person name="Harunari E."/>
            <person name="Igarashi Y."/>
            <person name="Kanchanasin P."/>
            <person name="Tanasupawat S."/>
            <person name="Phongsopitanun W."/>
        </authorList>
    </citation>
    <scope>NUCLEOTIDE SEQUENCE [LARGE SCALE GENOMIC DNA]</scope>
    <source>
        <strain evidence="17 18">J2-2</strain>
    </source>
</reference>
<dbReference type="SMART" id="SM00091">
    <property type="entry name" value="PAS"/>
    <property type="match status" value="1"/>
</dbReference>
<evidence type="ECO:0000256" key="7">
    <source>
        <dbReference type="ARBA" id="ARBA00022692"/>
    </source>
</evidence>
<keyword evidence="13 14" id="KW-0472">Membrane</keyword>
<dbReference type="SUPFAM" id="SSF55785">
    <property type="entry name" value="PYP-like sensor domain (PAS domain)"/>
    <property type="match status" value="1"/>
</dbReference>
<dbReference type="InterPro" id="IPR036890">
    <property type="entry name" value="HATPase_C_sf"/>
</dbReference>
<evidence type="ECO:0000256" key="5">
    <source>
        <dbReference type="ARBA" id="ARBA00022553"/>
    </source>
</evidence>
<evidence type="ECO:0000259" key="15">
    <source>
        <dbReference type="PROSITE" id="PS50109"/>
    </source>
</evidence>
<dbReference type="EC" id="2.7.13.3" evidence="3"/>
<keyword evidence="7 14" id="KW-0812">Transmembrane</keyword>
<keyword evidence="4" id="KW-1003">Cell membrane</keyword>
<evidence type="ECO:0000256" key="2">
    <source>
        <dbReference type="ARBA" id="ARBA00004651"/>
    </source>
</evidence>
<keyword evidence="18" id="KW-1185">Reference proteome</keyword>
<evidence type="ECO:0000313" key="17">
    <source>
        <dbReference type="EMBL" id="MBT0772569.1"/>
    </source>
</evidence>
<gene>
    <name evidence="17" type="ORF">KIH74_26735</name>
</gene>
<evidence type="ECO:0000256" key="6">
    <source>
        <dbReference type="ARBA" id="ARBA00022679"/>
    </source>
</evidence>
<evidence type="ECO:0000256" key="3">
    <source>
        <dbReference type="ARBA" id="ARBA00012438"/>
    </source>
</evidence>
<dbReference type="Proteomes" id="UP001197247">
    <property type="component" value="Unassembled WGS sequence"/>
</dbReference>
<dbReference type="PROSITE" id="PS50109">
    <property type="entry name" value="HIS_KIN"/>
    <property type="match status" value="1"/>
</dbReference>
<dbReference type="InterPro" id="IPR033463">
    <property type="entry name" value="sCache_3"/>
</dbReference>
<feature type="domain" description="PAS" evidence="16">
    <location>
        <begin position="210"/>
        <end position="248"/>
    </location>
</feature>
<dbReference type="Pfam" id="PF02518">
    <property type="entry name" value="HATPase_c"/>
    <property type="match status" value="1"/>
</dbReference>
<evidence type="ECO:0000256" key="12">
    <source>
        <dbReference type="ARBA" id="ARBA00023012"/>
    </source>
</evidence>
<accession>A0ABS5TR31</accession>
<dbReference type="InterPro" id="IPR029151">
    <property type="entry name" value="Sensor-like_sf"/>
</dbReference>
<dbReference type="PANTHER" id="PTHR43547:SF10">
    <property type="entry name" value="SENSOR HISTIDINE KINASE DCUS"/>
    <property type="match status" value="1"/>
</dbReference>
<keyword evidence="12" id="KW-0902">Two-component regulatory system</keyword>
<evidence type="ECO:0000256" key="1">
    <source>
        <dbReference type="ARBA" id="ARBA00000085"/>
    </source>
</evidence>
<dbReference type="InterPro" id="IPR005467">
    <property type="entry name" value="His_kinase_dom"/>
</dbReference>
<keyword evidence="11 14" id="KW-1133">Transmembrane helix</keyword>
<keyword evidence="5" id="KW-0597">Phosphoprotein</keyword>
<dbReference type="PROSITE" id="PS50112">
    <property type="entry name" value="PAS"/>
    <property type="match status" value="1"/>
</dbReference>